<dbReference type="Pfam" id="PF10646">
    <property type="entry name" value="Germane"/>
    <property type="match status" value="1"/>
</dbReference>
<evidence type="ECO:0000256" key="1">
    <source>
        <dbReference type="SAM" id="SignalP"/>
    </source>
</evidence>
<dbReference type="AlphaFoldDB" id="A0A238YSU6"/>
<name>A0A238YSU6_9ACTN</name>
<dbReference type="Proteomes" id="UP000198403">
    <property type="component" value="Unassembled WGS sequence"/>
</dbReference>
<gene>
    <name evidence="3" type="ORF">SAMN06272737_12239</name>
</gene>
<sequence length="574" mass="59174">MIGCRAVVALALLLALAGCSTVPMSSPTVQITQAPARPAEVVGIEPLPPEPGATPEEIVRSFIDAAASVRPGHPVAREHLAPEPAGSWSDEAGITVLRPDYATVTTETGAVEVTANLVGTIDERGVFAVGGNDTFTRRFTLEQIDDEWRITDPPDGLIILDPDFQRLYEEVAAYFVDPTHQRLVPDPRYVISGEALPTVLVERLLAGPSANLAAGVENPLSGAQLRSKITVDGQSALVDLTGLPTEPAPVLSEICAQLVWTLTQLPGNAIRSVEIRVDGEPVDLDGVPVEQTVDEWTAFDPDAVDPESVGHYVSGGALHTVATGAPAPGPAGTGVYGLTDAAASADARSGELSFLVGVRADAGGAALLAGPYAGELAPVLTASRWSSPTVAATRSEVWVVRDGTAVVRVQAGGDPQAVTAPTLPGLGVTEVLELSPDGVRAALVVEGPGGPGLYLGTVVRAEDGSVALRDLRGIAPELAQVVDVAWRDSGNLLVLAGDAGEDRIVPYAVGVDGWGLSQVPTAGLPSQPQSIAAAPSRQPLVDAGGTIWQLTGGTWGTLVRGQEPLPGTSPFYPL</sequence>
<protein>
    <submittedName>
        <fullName evidence="3">Sporulation and spore germination</fullName>
    </submittedName>
</protein>
<dbReference type="InterPro" id="IPR059026">
    <property type="entry name" value="LpqB_N"/>
</dbReference>
<dbReference type="EMBL" id="FZNO01000022">
    <property type="protein sequence ID" value="SNR74195.1"/>
    <property type="molecule type" value="Genomic_DNA"/>
</dbReference>
<reference evidence="3 4" key="1">
    <citation type="submission" date="2017-06" db="EMBL/GenBank/DDBJ databases">
        <authorList>
            <person name="Kim H.J."/>
            <person name="Triplett B.A."/>
        </authorList>
    </citation>
    <scope>NUCLEOTIDE SEQUENCE [LARGE SCALE GENOMIC DNA]</scope>
    <source>
        <strain evidence="3 4">DSM 44272</strain>
    </source>
</reference>
<dbReference type="PROSITE" id="PS51257">
    <property type="entry name" value="PROKAR_LIPOPROTEIN"/>
    <property type="match status" value="1"/>
</dbReference>
<feature type="domain" description="GerMN" evidence="2">
    <location>
        <begin position="197"/>
        <end position="286"/>
    </location>
</feature>
<evidence type="ECO:0000313" key="4">
    <source>
        <dbReference type="Proteomes" id="UP000198403"/>
    </source>
</evidence>
<dbReference type="InterPro" id="IPR018910">
    <property type="entry name" value="LpqB_C"/>
</dbReference>
<feature type="signal peptide" evidence="1">
    <location>
        <begin position="1"/>
        <end position="25"/>
    </location>
</feature>
<keyword evidence="1" id="KW-0732">Signal</keyword>
<dbReference type="RefSeq" id="WP_254920746.1">
    <property type="nucleotide sequence ID" value="NZ_FZNO01000022.1"/>
</dbReference>
<feature type="chain" id="PRO_5038894536" evidence="1">
    <location>
        <begin position="26"/>
        <end position="574"/>
    </location>
</feature>
<dbReference type="Pfam" id="PF10647">
    <property type="entry name" value="Gmad1"/>
    <property type="match status" value="1"/>
</dbReference>
<dbReference type="SMART" id="SM00909">
    <property type="entry name" value="Germane"/>
    <property type="match status" value="1"/>
</dbReference>
<dbReference type="Pfam" id="PF25976">
    <property type="entry name" value="LpqB_N"/>
    <property type="match status" value="1"/>
</dbReference>
<keyword evidence="4" id="KW-1185">Reference proteome</keyword>
<proteinExistence type="predicted"/>
<evidence type="ECO:0000313" key="3">
    <source>
        <dbReference type="EMBL" id="SNR74195.1"/>
    </source>
</evidence>
<accession>A0A238YSU6</accession>
<organism evidence="3 4">
    <name type="scientific">Blastococcus mobilis</name>
    <dbReference type="NCBI Taxonomy" id="1938746"/>
    <lineage>
        <taxon>Bacteria</taxon>
        <taxon>Bacillati</taxon>
        <taxon>Actinomycetota</taxon>
        <taxon>Actinomycetes</taxon>
        <taxon>Geodermatophilales</taxon>
        <taxon>Geodermatophilaceae</taxon>
        <taxon>Blastococcus</taxon>
    </lineage>
</organism>
<dbReference type="InterPro" id="IPR019606">
    <property type="entry name" value="GerMN"/>
</dbReference>
<evidence type="ECO:0000259" key="2">
    <source>
        <dbReference type="SMART" id="SM00909"/>
    </source>
</evidence>